<dbReference type="Pfam" id="PF07883">
    <property type="entry name" value="Cupin_2"/>
    <property type="match status" value="1"/>
</dbReference>
<protein>
    <submittedName>
        <fullName evidence="2">Cupin domain-containing protein</fullName>
    </submittedName>
</protein>
<gene>
    <name evidence="2" type="ORF">OM076_00790</name>
</gene>
<dbReference type="SUPFAM" id="SSF51182">
    <property type="entry name" value="RmlC-like cupins"/>
    <property type="match status" value="1"/>
</dbReference>
<dbReference type="InterPro" id="IPR011051">
    <property type="entry name" value="RmlC_Cupin_sf"/>
</dbReference>
<dbReference type="InterPro" id="IPR013096">
    <property type="entry name" value="Cupin_2"/>
</dbReference>
<dbReference type="PANTHER" id="PTHR36440">
    <property type="entry name" value="PUTATIVE (AFU_ORTHOLOGUE AFUA_8G07350)-RELATED"/>
    <property type="match status" value="1"/>
</dbReference>
<evidence type="ECO:0000313" key="3">
    <source>
        <dbReference type="Proteomes" id="UP001149140"/>
    </source>
</evidence>
<dbReference type="EMBL" id="JAPDOD010000001">
    <property type="protein sequence ID" value="MDA0158784.1"/>
    <property type="molecule type" value="Genomic_DNA"/>
</dbReference>
<dbReference type="InterPro" id="IPR053146">
    <property type="entry name" value="QDO-like"/>
</dbReference>
<organism evidence="2 3">
    <name type="scientific">Solirubrobacter ginsenosidimutans</name>
    <dbReference type="NCBI Taxonomy" id="490573"/>
    <lineage>
        <taxon>Bacteria</taxon>
        <taxon>Bacillati</taxon>
        <taxon>Actinomycetota</taxon>
        <taxon>Thermoleophilia</taxon>
        <taxon>Solirubrobacterales</taxon>
        <taxon>Solirubrobacteraceae</taxon>
        <taxon>Solirubrobacter</taxon>
    </lineage>
</organism>
<feature type="domain" description="Cupin type-2" evidence="1">
    <location>
        <begin position="40"/>
        <end position="107"/>
    </location>
</feature>
<accession>A0A9X3MM62</accession>
<evidence type="ECO:0000259" key="1">
    <source>
        <dbReference type="Pfam" id="PF07883"/>
    </source>
</evidence>
<comment type="caution">
    <text evidence="2">The sequence shown here is derived from an EMBL/GenBank/DDBJ whole genome shotgun (WGS) entry which is preliminary data.</text>
</comment>
<proteinExistence type="predicted"/>
<dbReference type="InterPro" id="IPR014710">
    <property type="entry name" value="RmlC-like_jellyroll"/>
</dbReference>
<dbReference type="Gene3D" id="2.60.120.10">
    <property type="entry name" value="Jelly Rolls"/>
    <property type="match status" value="1"/>
</dbReference>
<dbReference type="PANTHER" id="PTHR36440:SF1">
    <property type="entry name" value="PUTATIVE (AFU_ORTHOLOGUE AFUA_8G07350)-RELATED"/>
    <property type="match status" value="1"/>
</dbReference>
<sequence length="147" mass="15734">MKATVLGPSEGERLAAGGGSSILIKAGSEQTAGSFFLSETTIEPGFPGPPPHRHRTLHDMFYVLSGTLTMQVEDEVHEVGPGGFACVPPGVVHTFSNPSPEPVRFLNFNTPAGFERYMRELAAAAADQPLTREKIGEIASRHDFEVA</sequence>
<dbReference type="Proteomes" id="UP001149140">
    <property type="component" value="Unassembled WGS sequence"/>
</dbReference>
<keyword evidence="3" id="KW-1185">Reference proteome</keyword>
<evidence type="ECO:0000313" key="2">
    <source>
        <dbReference type="EMBL" id="MDA0158784.1"/>
    </source>
</evidence>
<reference evidence="2" key="1">
    <citation type="submission" date="2022-10" db="EMBL/GenBank/DDBJ databases">
        <title>The WGS of Solirubrobacter ginsenosidimutans DSM 21036.</title>
        <authorList>
            <person name="Jiang Z."/>
        </authorList>
    </citation>
    <scope>NUCLEOTIDE SEQUENCE</scope>
    <source>
        <strain evidence="2">DSM 21036</strain>
    </source>
</reference>
<name>A0A9X3MM62_9ACTN</name>
<dbReference type="AlphaFoldDB" id="A0A9X3MM62"/>